<dbReference type="InterPro" id="IPR046464">
    <property type="entry name" value="SWI-SNF_Ssr4_C"/>
</dbReference>
<feature type="domain" description="SWI/SNF and RSC complexes subunit Ssr4 C-terminal" evidence="2">
    <location>
        <begin position="282"/>
        <end position="326"/>
    </location>
</feature>
<dbReference type="EMBL" id="AFWA02000013">
    <property type="protein sequence ID" value="EMR09460.1"/>
    <property type="molecule type" value="Genomic_DNA"/>
</dbReference>
<dbReference type="STRING" id="1069680.M7P6G2"/>
<comment type="caution">
    <text evidence="3">The sequence shown here is derived from an EMBL/GenBank/DDBJ whole genome shotgun (WGS) entry which is preliminary data.</text>
</comment>
<evidence type="ECO:0000313" key="3">
    <source>
        <dbReference type="EMBL" id="EMR09460.1"/>
    </source>
</evidence>
<dbReference type="Pfam" id="PF08549">
    <property type="entry name" value="SWI-SNF_Ssr4_N"/>
    <property type="match status" value="1"/>
</dbReference>
<reference evidence="4" key="1">
    <citation type="journal article" date="2016" name="Nat. Commun.">
        <title>Genome analysis of three Pneumocystis species reveals adaptation mechanisms to life exclusively in mammalian hosts.</title>
        <authorList>
            <person name="Ma L."/>
            <person name="Chen Z."/>
            <person name="Huang D.W."/>
            <person name="Kutty G."/>
            <person name="Ishihara M."/>
            <person name="Wang H."/>
            <person name="Abouelleil A."/>
            <person name="Bishop L."/>
            <person name="Davey E."/>
            <person name="Deng R."/>
            <person name="Deng X."/>
            <person name="Fan L."/>
            <person name="Fantoni G."/>
            <person name="Fitzgerald M."/>
            <person name="Gogineni E."/>
            <person name="Goldberg J.M."/>
            <person name="Handley G."/>
            <person name="Hu X."/>
            <person name="Huber C."/>
            <person name="Jiao X."/>
            <person name="Jones K."/>
            <person name="Levin J.Z."/>
            <person name="Liu Y."/>
            <person name="Macdonald P."/>
            <person name="Melnikov A."/>
            <person name="Raley C."/>
            <person name="Sassi M."/>
            <person name="Sherman B.T."/>
            <person name="Song X."/>
            <person name="Sykes S."/>
            <person name="Tran B."/>
            <person name="Walsh L."/>
            <person name="Xia Y."/>
            <person name="Yang J."/>
            <person name="Young S."/>
            <person name="Zeng Q."/>
            <person name="Zheng X."/>
            <person name="Stephens R."/>
            <person name="Nusbaum C."/>
            <person name="Birren B.W."/>
            <person name="Azadi P."/>
            <person name="Lempicki R.A."/>
            <person name="Cuomo C.A."/>
            <person name="Kovacs J.A."/>
        </authorList>
    </citation>
    <scope>NUCLEOTIDE SEQUENCE [LARGE SCALE GENOMIC DNA]</scope>
    <source>
        <strain evidence="4">B123</strain>
    </source>
</reference>
<evidence type="ECO:0008006" key="5">
    <source>
        <dbReference type="Google" id="ProtNLM"/>
    </source>
</evidence>
<dbReference type="OMA" id="QICTARF"/>
<dbReference type="Proteomes" id="UP000011958">
    <property type="component" value="Unassembled WGS sequence"/>
</dbReference>
<accession>M7P6G2</accession>
<dbReference type="eggNOG" id="ENOG502S7WA">
    <property type="taxonomic scope" value="Eukaryota"/>
</dbReference>
<organism evidence="3 4">
    <name type="scientific">Pneumocystis murina (strain B123)</name>
    <name type="common">Mouse pneumocystis pneumonia agent</name>
    <name type="synonym">Pneumocystis carinii f. sp. muris</name>
    <dbReference type="NCBI Taxonomy" id="1069680"/>
    <lineage>
        <taxon>Eukaryota</taxon>
        <taxon>Fungi</taxon>
        <taxon>Dikarya</taxon>
        <taxon>Ascomycota</taxon>
        <taxon>Taphrinomycotina</taxon>
        <taxon>Pneumocystomycetes</taxon>
        <taxon>Pneumocystaceae</taxon>
        <taxon>Pneumocystis</taxon>
    </lineage>
</organism>
<dbReference type="VEuPathDB" id="FungiDB:PNEG_02403"/>
<evidence type="ECO:0000259" key="2">
    <source>
        <dbReference type="Pfam" id="PF20497"/>
    </source>
</evidence>
<keyword evidence="4" id="KW-1185">Reference proteome</keyword>
<dbReference type="AlphaFoldDB" id="M7P6G2"/>
<proteinExistence type="predicted"/>
<dbReference type="InterPro" id="IPR013859">
    <property type="entry name" value="Ssr4_N"/>
</dbReference>
<dbReference type="RefSeq" id="XP_007874409.1">
    <property type="nucleotide sequence ID" value="XM_007876218.1"/>
</dbReference>
<dbReference type="OrthoDB" id="5321006at2759"/>
<dbReference type="HOGENOM" id="CLU_639543_0_0_1"/>
<sequence>MIETAQQYLVSSIPKPEWRTQVWCKSTLSYPVNPHLSIESITDMLLKAPGVVQKVPFVWNFIDKPVDGQIFLVWLSPESSMHPPPDGFQYMDSENCYRIDIGGNTVEIFEHKYGFYPMTESHTSRIRRRFRLVKGGNDQLWLIYYLRSSENDRLVVNSHTATPQPSRTYPLPFIQNKPFLLYESTTPQPSRSYNSVTSNVPTRPMMYYNNLTSVQGNQNFQKHQYTNQSGGTHSTATYNTQPNIPLFYDLKKKTKTNSSASTDHGSSNFQNPLLHHSKAISEEEEPQGDELDFLTPRDISIARYMRHHDWMEEIFNNTFKISNILSSPLFPKSEDYTIEALKEKLSNNEIQTMKDLHEKKINEIKFSNEAIWLKNAINDLNNAQNMEEIASVTKAVEEKLRKSVQKVSVKEIYIKETNKELENSEVFKI</sequence>
<dbReference type="GeneID" id="19896096"/>
<dbReference type="Pfam" id="PF20497">
    <property type="entry name" value="SWI-SNF_Ssr4_C"/>
    <property type="match status" value="1"/>
</dbReference>
<evidence type="ECO:0000259" key="1">
    <source>
        <dbReference type="Pfam" id="PF08549"/>
    </source>
</evidence>
<evidence type="ECO:0000313" key="4">
    <source>
        <dbReference type="Proteomes" id="UP000011958"/>
    </source>
</evidence>
<gene>
    <name evidence="3" type="ORF">PNEG_02403</name>
</gene>
<dbReference type="GO" id="GO:0006338">
    <property type="term" value="P:chromatin remodeling"/>
    <property type="evidence" value="ECO:0007669"/>
    <property type="project" value="InterPro"/>
</dbReference>
<name>M7P6G2_PNEMU</name>
<feature type="domain" description="SWI/SNF and RSC complexes subunit Ssr4 N-terminal" evidence="1">
    <location>
        <begin position="22"/>
        <end position="163"/>
    </location>
</feature>
<protein>
    <recommendedName>
        <fullName evidence="5">SWI/SNF and RSC complexes subunit ssr4</fullName>
    </recommendedName>
</protein>